<dbReference type="GeneID" id="19881736"/>
<keyword evidence="4" id="KW-0812">Transmembrane</keyword>
<dbReference type="SUPFAM" id="SSF57850">
    <property type="entry name" value="RING/U-box"/>
    <property type="match status" value="1"/>
</dbReference>
<evidence type="ECO:0000256" key="4">
    <source>
        <dbReference type="SAM" id="Phobius"/>
    </source>
</evidence>
<evidence type="ECO:0000256" key="3">
    <source>
        <dbReference type="ARBA" id="ARBA00022833"/>
    </source>
</evidence>
<proteinExistence type="predicted"/>
<organism evidence="6 7">
    <name type="scientific">Vittaforma corneae (strain ATCC 50505)</name>
    <name type="common">Microsporidian parasite</name>
    <name type="synonym">Nosema corneum</name>
    <dbReference type="NCBI Taxonomy" id="993615"/>
    <lineage>
        <taxon>Eukaryota</taxon>
        <taxon>Fungi</taxon>
        <taxon>Fungi incertae sedis</taxon>
        <taxon>Microsporidia</taxon>
        <taxon>Nosematidae</taxon>
        <taxon>Vittaforma</taxon>
    </lineage>
</organism>
<dbReference type="PANTHER" id="PTHR46347:SF1">
    <property type="entry name" value="RING_FYVE_PHD ZINC FINGER SUPERFAMILY PROTEIN"/>
    <property type="match status" value="1"/>
</dbReference>
<accession>L2GNW0</accession>
<keyword evidence="1" id="KW-0479">Metal-binding</keyword>
<dbReference type="Gene3D" id="3.30.40.10">
    <property type="entry name" value="Zinc/RING finger domain, C3HC4 (zinc finger)"/>
    <property type="match status" value="1"/>
</dbReference>
<dbReference type="VEuPathDB" id="MicrosporidiaDB:VICG_01024"/>
<dbReference type="InterPro" id="IPR011016">
    <property type="entry name" value="Znf_RING-CH"/>
</dbReference>
<dbReference type="Pfam" id="PF12906">
    <property type="entry name" value="RINGv"/>
    <property type="match status" value="1"/>
</dbReference>
<keyword evidence="2" id="KW-0863">Zinc-finger</keyword>
<dbReference type="CDD" id="cd16495">
    <property type="entry name" value="RING_CH-C4HC3_MARCH"/>
    <property type="match status" value="1"/>
</dbReference>
<dbReference type="Proteomes" id="UP000011082">
    <property type="component" value="Unassembled WGS sequence"/>
</dbReference>
<evidence type="ECO:0000256" key="1">
    <source>
        <dbReference type="ARBA" id="ARBA00022723"/>
    </source>
</evidence>
<keyword evidence="4" id="KW-1133">Transmembrane helix</keyword>
<dbReference type="EMBL" id="JH370136">
    <property type="protein sequence ID" value="ELA42007.1"/>
    <property type="molecule type" value="Genomic_DNA"/>
</dbReference>
<dbReference type="PROSITE" id="PS51292">
    <property type="entry name" value="ZF_RING_CH"/>
    <property type="match status" value="1"/>
</dbReference>
<dbReference type="HOGENOM" id="CLU_096550_0_0_1"/>
<dbReference type="RefSeq" id="XP_007604471.1">
    <property type="nucleotide sequence ID" value="XM_007604409.1"/>
</dbReference>
<keyword evidence="7" id="KW-1185">Reference proteome</keyword>
<feature type="transmembrane region" description="Helical" evidence="4">
    <location>
        <begin position="74"/>
        <end position="95"/>
    </location>
</feature>
<keyword evidence="4" id="KW-0472">Membrane</keyword>
<dbReference type="OrthoDB" id="264354at2759"/>
<dbReference type="PANTHER" id="PTHR46347">
    <property type="entry name" value="RING/FYVE/PHD ZINC FINGER SUPERFAMILY PROTEIN"/>
    <property type="match status" value="1"/>
</dbReference>
<reference evidence="7" key="1">
    <citation type="submission" date="2011-05" db="EMBL/GenBank/DDBJ databases">
        <title>The genome sequence of Vittaforma corneae strain ATCC 50505.</title>
        <authorList>
            <consortium name="The Broad Institute Genome Sequencing Platform"/>
            <person name="Cuomo C."/>
            <person name="Didier E."/>
            <person name="Bowers L."/>
            <person name="Young S.K."/>
            <person name="Zeng Q."/>
            <person name="Gargeya S."/>
            <person name="Fitzgerald M."/>
            <person name="Haas B."/>
            <person name="Abouelleil A."/>
            <person name="Alvarado L."/>
            <person name="Arachchi H.M."/>
            <person name="Berlin A."/>
            <person name="Chapman S.B."/>
            <person name="Gearin G."/>
            <person name="Goldberg J."/>
            <person name="Griggs A."/>
            <person name="Gujja S."/>
            <person name="Hansen M."/>
            <person name="Heiman D."/>
            <person name="Howarth C."/>
            <person name="Larimer J."/>
            <person name="Lui A."/>
            <person name="MacDonald P.J.P."/>
            <person name="McCowen C."/>
            <person name="Montmayeur A."/>
            <person name="Murphy C."/>
            <person name="Neiman D."/>
            <person name="Pearson M."/>
            <person name="Priest M."/>
            <person name="Roberts A."/>
            <person name="Saif S."/>
            <person name="Shea T."/>
            <person name="Sisk P."/>
            <person name="Stolte C."/>
            <person name="Sykes S."/>
            <person name="Wortman J."/>
            <person name="Nusbaum C."/>
            <person name="Birren B."/>
        </authorList>
    </citation>
    <scope>NUCLEOTIDE SEQUENCE [LARGE SCALE GENOMIC DNA]</scope>
    <source>
        <strain evidence="7">ATCC 50505</strain>
    </source>
</reference>
<dbReference type="GO" id="GO:0008270">
    <property type="term" value="F:zinc ion binding"/>
    <property type="evidence" value="ECO:0007669"/>
    <property type="project" value="UniProtKB-KW"/>
</dbReference>
<gene>
    <name evidence="6" type="ORF">VICG_01024</name>
</gene>
<dbReference type="STRING" id="993615.L2GNW0"/>
<sequence length="217" mass="25203">MGDCLEEEVCRICYSEINPVTKKKDLIAPCKCNGSVKYVHFTCLKLWRMRGKAFGDMGKCEQCHGTYNIPGERVVYSCLISLSSIFLISSVYLFVSLIIRKTGETIAEIIEESCGTLPLESNMCICEFDKSHYLSCLMFLLSIYKMMTNPGLLMIGGYIFSYFTVAVYHLAYSRLLFFCISFKFLIDVYLETYKMIDGFYYYLLNLNWEKKYLKRNL</sequence>
<dbReference type="InterPro" id="IPR013083">
    <property type="entry name" value="Znf_RING/FYVE/PHD"/>
</dbReference>
<evidence type="ECO:0000313" key="6">
    <source>
        <dbReference type="EMBL" id="ELA42007.1"/>
    </source>
</evidence>
<evidence type="ECO:0000259" key="5">
    <source>
        <dbReference type="PROSITE" id="PS51292"/>
    </source>
</evidence>
<protein>
    <recommendedName>
        <fullName evidence="5">RING-CH-type domain-containing protein</fullName>
    </recommendedName>
</protein>
<keyword evidence="3" id="KW-0862">Zinc</keyword>
<name>L2GNW0_VITCO</name>
<evidence type="ECO:0000256" key="2">
    <source>
        <dbReference type="ARBA" id="ARBA00022771"/>
    </source>
</evidence>
<evidence type="ECO:0000313" key="7">
    <source>
        <dbReference type="Proteomes" id="UP000011082"/>
    </source>
</evidence>
<dbReference type="SMART" id="SM00744">
    <property type="entry name" value="RINGv"/>
    <property type="match status" value="1"/>
</dbReference>
<dbReference type="InParanoid" id="L2GNW0"/>
<dbReference type="AlphaFoldDB" id="L2GNW0"/>
<feature type="domain" description="RING-CH-type" evidence="5">
    <location>
        <begin position="2"/>
        <end position="70"/>
    </location>
</feature>